<keyword evidence="5" id="KW-0813">Transport</keyword>
<dbReference type="GO" id="GO:0016020">
    <property type="term" value="C:membrane"/>
    <property type="evidence" value="ECO:0007669"/>
    <property type="project" value="UniProtKB-SubCell"/>
</dbReference>
<proteinExistence type="inferred from homology"/>
<evidence type="ECO:0000313" key="9">
    <source>
        <dbReference type="RefSeq" id="XP_033583969.1"/>
    </source>
</evidence>
<evidence type="ECO:0000256" key="2">
    <source>
        <dbReference type="ARBA" id="ARBA00022692"/>
    </source>
</evidence>
<feature type="transmembrane region" description="Helical" evidence="6">
    <location>
        <begin position="148"/>
        <end position="165"/>
    </location>
</feature>
<keyword evidence="4 6" id="KW-0472">Membrane</keyword>
<dbReference type="Pfam" id="PF00230">
    <property type="entry name" value="MIP"/>
    <property type="match status" value="1"/>
</dbReference>
<evidence type="ECO:0000256" key="6">
    <source>
        <dbReference type="SAM" id="Phobius"/>
    </source>
</evidence>
<evidence type="ECO:0000256" key="1">
    <source>
        <dbReference type="ARBA" id="ARBA00004141"/>
    </source>
</evidence>
<dbReference type="OrthoDB" id="3222at2759"/>
<name>A0A6A6Z9Q1_9PEZI</name>
<evidence type="ECO:0000256" key="5">
    <source>
        <dbReference type="RuleBase" id="RU000477"/>
    </source>
</evidence>
<keyword evidence="3 6" id="KW-1133">Transmembrane helix</keyword>
<dbReference type="PANTHER" id="PTHR47002">
    <property type="entry name" value="AQUAPORIN-LIKE"/>
    <property type="match status" value="1"/>
</dbReference>
<feature type="transmembrane region" description="Helical" evidence="6">
    <location>
        <begin position="296"/>
        <end position="316"/>
    </location>
</feature>
<feature type="transmembrane region" description="Helical" evidence="6">
    <location>
        <begin position="172"/>
        <end position="197"/>
    </location>
</feature>
<reference evidence="9" key="3">
    <citation type="submission" date="2025-04" db="UniProtKB">
        <authorList>
            <consortium name="RefSeq"/>
        </authorList>
    </citation>
    <scope>IDENTIFICATION</scope>
    <source>
        <strain evidence="9">CBS 304.34</strain>
    </source>
</reference>
<dbReference type="PRINTS" id="PR00783">
    <property type="entry name" value="MINTRINSICP"/>
</dbReference>
<feature type="transmembrane region" description="Helical" evidence="6">
    <location>
        <begin position="249"/>
        <end position="269"/>
    </location>
</feature>
<accession>A0A6A6Z9Q1</accession>
<dbReference type="GeneID" id="54455778"/>
<protein>
    <submittedName>
        <fullName evidence="7 9">Aquaporin-like protein</fullName>
    </submittedName>
</protein>
<dbReference type="InterPro" id="IPR023271">
    <property type="entry name" value="Aquaporin-like"/>
</dbReference>
<organism evidence="7">
    <name type="scientific">Mytilinidion resinicola</name>
    <dbReference type="NCBI Taxonomy" id="574789"/>
    <lineage>
        <taxon>Eukaryota</taxon>
        <taxon>Fungi</taxon>
        <taxon>Dikarya</taxon>
        <taxon>Ascomycota</taxon>
        <taxon>Pezizomycotina</taxon>
        <taxon>Dothideomycetes</taxon>
        <taxon>Pleosporomycetidae</taxon>
        <taxon>Mytilinidiales</taxon>
        <taxon>Mytilinidiaceae</taxon>
        <taxon>Mytilinidion</taxon>
    </lineage>
</organism>
<keyword evidence="2 5" id="KW-0812">Transmembrane</keyword>
<evidence type="ECO:0000313" key="8">
    <source>
        <dbReference type="Proteomes" id="UP000504636"/>
    </source>
</evidence>
<dbReference type="Gene3D" id="1.20.1080.10">
    <property type="entry name" value="Glycerol uptake facilitator protein"/>
    <property type="match status" value="1"/>
</dbReference>
<dbReference type="RefSeq" id="XP_033583969.1">
    <property type="nucleotide sequence ID" value="XM_033714885.1"/>
</dbReference>
<reference evidence="7 9" key="1">
    <citation type="journal article" date="2020" name="Stud. Mycol.">
        <title>101 Dothideomycetes genomes: a test case for predicting lifestyles and emergence of pathogens.</title>
        <authorList>
            <person name="Haridas S."/>
            <person name="Albert R."/>
            <person name="Binder M."/>
            <person name="Bloem J."/>
            <person name="Labutti K."/>
            <person name="Salamov A."/>
            <person name="Andreopoulos B."/>
            <person name="Baker S."/>
            <person name="Barry K."/>
            <person name="Bills G."/>
            <person name="Bluhm B."/>
            <person name="Cannon C."/>
            <person name="Castanera R."/>
            <person name="Culley D."/>
            <person name="Daum C."/>
            <person name="Ezra D."/>
            <person name="Gonzalez J."/>
            <person name="Henrissat B."/>
            <person name="Kuo A."/>
            <person name="Liang C."/>
            <person name="Lipzen A."/>
            <person name="Lutzoni F."/>
            <person name="Magnuson J."/>
            <person name="Mondo S."/>
            <person name="Nolan M."/>
            <person name="Ohm R."/>
            <person name="Pangilinan J."/>
            <person name="Park H.-J."/>
            <person name="Ramirez L."/>
            <person name="Alfaro M."/>
            <person name="Sun H."/>
            <person name="Tritt A."/>
            <person name="Yoshinaga Y."/>
            <person name="Zwiers L.-H."/>
            <person name="Turgeon B."/>
            <person name="Goodwin S."/>
            <person name="Spatafora J."/>
            <person name="Crous P."/>
            <person name="Grigoriev I."/>
        </authorList>
    </citation>
    <scope>NUCLEOTIDE SEQUENCE</scope>
    <source>
        <strain evidence="7 9">CBS 304.34</strain>
    </source>
</reference>
<keyword evidence="8" id="KW-1185">Reference proteome</keyword>
<evidence type="ECO:0000256" key="4">
    <source>
        <dbReference type="ARBA" id="ARBA00023136"/>
    </source>
</evidence>
<comment type="subcellular location">
    <subcellularLocation>
        <location evidence="1">Membrane</location>
        <topology evidence="1">Multi-pass membrane protein</topology>
    </subcellularLocation>
</comment>
<gene>
    <name evidence="7 9" type="ORF">BDZ99DRAFT_373636</name>
</gene>
<dbReference type="GO" id="GO:0015267">
    <property type="term" value="F:channel activity"/>
    <property type="evidence" value="ECO:0007669"/>
    <property type="project" value="InterPro"/>
</dbReference>
<dbReference type="Proteomes" id="UP000504636">
    <property type="component" value="Unplaced"/>
</dbReference>
<sequence length="321" mass="34172">MSTSRKRVHSLEPTGALEATSDVELQRLHGAVSRPFAGRIGGNQQFTVSRDDAQFESITRKAPDATAHFSWHASIDPQGFSDPELWKEATIEGVGTGLQIFVSGLYSLGLSSAITETSLGPLVPAVLGAIANTVLISLFIFAGGPVSGGHFNPFITISTFFGRLATLPRTILYVGFQCTGAVIGGFLMRAALGLPAAALEKIPGCYVDTSLVNAGQAYTFEFMTAFALIFVAFGVGLDPRQRVVFGPALSPILVGIALGLFTFSTGFVTSGYSGASLNPARCLGLMAAAERFDYHYVHWLGDITAAILNGIMYWFIPIYKD</sequence>
<comment type="similarity">
    <text evidence="5">Belongs to the MIP/aquaporin (TC 1.A.8) family.</text>
</comment>
<dbReference type="InterPro" id="IPR000425">
    <property type="entry name" value="MIP"/>
</dbReference>
<feature type="transmembrane region" description="Helical" evidence="6">
    <location>
        <begin position="122"/>
        <end position="142"/>
    </location>
</feature>
<reference evidence="9" key="2">
    <citation type="submission" date="2020-04" db="EMBL/GenBank/DDBJ databases">
        <authorList>
            <consortium name="NCBI Genome Project"/>
        </authorList>
    </citation>
    <scope>NUCLEOTIDE SEQUENCE</scope>
    <source>
        <strain evidence="9">CBS 304.34</strain>
    </source>
</reference>
<dbReference type="SUPFAM" id="SSF81338">
    <property type="entry name" value="Aquaporin-like"/>
    <property type="match status" value="1"/>
</dbReference>
<dbReference type="EMBL" id="MU003692">
    <property type="protein sequence ID" value="KAF2817005.1"/>
    <property type="molecule type" value="Genomic_DNA"/>
</dbReference>
<dbReference type="PANTHER" id="PTHR47002:SF2">
    <property type="entry name" value="AQUAPORIN AQPAE.A-LIKE"/>
    <property type="match status" value="1"/>
</dbReference>
<evidence type="ECO:0000313" key="7">
    <source>
        <dbReference type="EMBL" id="KAF2817005.1"/>
    </source>
</evidence>
<dbReference type="AlphaFoldDB" id="A0A6A6Z9Q1"/>
<feature type="transmembrane region" description="Helical" evidence="6">
    <location>
        <begin position="217"/>
        <end position="237"/>
    </location>
</feature>
<evidence type="ECO:0000256" key="3">
    <source>
        <dbReference type="ARBA" id="ARBA00022989"/>
    </source>
</evidence>